<keyword evidence="7" id="KW-1133">Transmembrane helix</keyword>
<evidence type="ECO:0000256" key="3">
    <source>
        <dbReference type="ARBA" id="ARBA00008655"/>
    </source>
</evidence>
<keyword evidence="11" id="KW-1208">Phospholipid metabolism</keyword>
<gene>
    <name evidence="14" type="primary">LOC112285113</name>
</gene>
<evidence type="ECO:0000256" key="8">
    <source>
        <dbReference type="ARBA" id="ARBA00023098"/>
    </source>
</evidence>
<dbReference type="InterPro" id="IPR002048">
    <property type="entry name" value="EF_hand_dom"/>
</dbReference>
<evidence type="ECO:0000256" key="12">
    <source>
        <dbReference type="ARBA" id="ARBA00023315"/>
    </source>
</evidence>
<proteinExistence type="inferred from homology"/>
<dbReference type="PROSITE" id="PS50222">
    <property type="entry name" value="EF_HAND_2"/>
    <property type="match status" value="2"/>
</dbReference>
<dbReference type="UniPathway" id="UPA00085"/>
<reference evidence="14 15" key="2">
    <citation type="journal article" date="2018" name="Plant J.">
        <title>The Physcomitrella patens chromosome-scale assembly reveals moss genome structure and evolution.</title>
        <authorList>
            <person name="Lang D."/>
            <person name="Ullrich K.K."/>
            <person name="Murat F."/>
            <person name="Fuchs J."/>
            <person name="Jenkins J."/>
            <person name="Haas F.B."/>
            <person name="Piednoel M."/>
            <person name="Gundlach H."/>
            <person name="Van Bel M."/>
            <person name="Meyberg R."/>
            <person name="Vives C."/>
            <person name="Morata J."/>
            <person name="Symeonidi A."/>
            <person name="Hiss M."/>
            <person name="Muchero W."/>
            <person name="Kamisugi Y."/>
            <person name="Saleh O."/>
            <person name="Blanc G."/>
            <person name="Decker E.L."/>
            <person name="van Gessel N."/>
            <person name="Grimwood J."/>
            <person name="Hayes R.D."/>
            <person name="Graham S.W."/>
            <person name="Gunter L.E."/>
            <person name="McDaniel S.F."/>
            <person name="Hoernstein S.N.W."/>
            <person name="Larsson A."/>
            <person name="Li F.W."/>
            <person name="Perroud P.F."/>
            <person name="Phillips J."/>
            <person name="Ranjan P."/>
            <person name="Rokshar D.S."/>
            <person name="Rothfels C.J."/>
            <person name="Schneider L."/>
            <person name="Shu S."/>
            <person name="Stevenson D.W."/>
            <person name="Thummler F."/>
            <person name="Tillich M."/>
            <person name="Villarreal Aguilar J.C."/>
            <person name="Widiez T."/>
            <person name="Wong G.K."/>
            <person name="Wymore A."/>
            <person name="Zhang Y."/>
            <person name="Zimmer A.D."/>
            <person name="Quatrano R.S."/>
            <person name="Mayer K.F.X."/>
            <person name="Goodstein D."/>
            <person name="Casacuberta J.M."/>
            <person name="Vandepoele K."/>
            <person name="Reski R."/>
            <person name="Cuming A.C."/>
            <person name="Tuskan G.A."/>
            <person name="Maumus F."/>
            <person name="Salse J."/>
            <person name="Schmutz J."/>
            <person name="Rensing S.A."/>
        </authorList>
    </citation>
    <scope>NUCLEOTIDE SEQUENCE [LARGE SCALE GENOMIC DNA]</scope>
    <source>
        <strain evidence="14 15">cv. Gransden 2004</strain>
    </source>
</reference>
<reference evidence="14" key="3">
    <citation type="submission" date="2020-12" db="UniProtKB">
        <authorList>
            <consortium name="EnsemblPlants"/>
        </authorList>
    </citation>
    <scope>IDENTIFICATION</scope>
</reference>
<evidence type="ECO:0000256" key="4">
    <source>
        <dbReference type="ARBA" id="ARBA00022516"/>
    </source>
</evidence>
<dbReference type="SUPFAM" id="SSF69593">
    <property type="entry name" value="Glycerol-3-phosphate (1)-acyltransferase"/>
    <property type="match status" value="1"/>
</dbReference>
<evidence type="ECO:0000256" key="1">
    <source>
        <dbReference type="ARBA" id="ARBA00004370"/>
    </source>
</evidence>
<dbReference type="InParanoid" id="A0A7I4BXF5"/>
<dbReference type="InterPro" id="IPR045252">
    <property type="entry name" value="LPCAT1-like"/>
</dbReference>
<comment type="similarity">
    <text evidence="3">Belongs to the 1-acyl-sn-glycerol-3-phosphate acyltransferase family.</text>
</comment>
<dbReference type="Proteomes" id="UP000006727">
    <property type="component" value="Chromosome 1"/>
</dbReference>
<evidence type="ECO:0000313" key="14">
    <source>
        <dbReference type="EnsemblPlants" id="Pp3c1_8111V3.2"/>
    </source>
</evidence>
<feature type="domain" description="EF-hand" evidence="13">
    <location>
        <begin position="456"/>
        <end position="485"/>
    </location>
</feature>
<evidence type="ECO:0000256" key="5">
    <source>
        <dbReference type="ARBA" id="ARBA00022679"/>
    </source>
</evidence>
<protein>
    <recommendedName>
        <fullName evidence="13">EF-hand domain-containing protein</fullName>
    </recommendedName>
</protein>
<evidence type="ECO:0000256" key="2">
    <source>
        <dbReference type="ARBA" id="ARBA00005074"/>
    </source>
</evidence>
<sequence length="567" mass="63991">MDEDQFPLLSQHLKPEERGVSSPRFSGISILVGNPMGSIKELHKEVFVKIPISTQLAKNFSRFHNESPDSVLKNELDEDGDFMRMQKALDLLPNVPTLGKQPSMDPFVNTTPNITGVYETVKTVLLAPVAVVRMLLIGLLLLVGFLNTKVALIGWEKGGVLQPWRRKLMGFTRLCARGILYCFGFYWIRRVGKPACKDVAPIVVSNHVSFIDPLFYFYELFPSIVSSKAHDRFYLVGTIIRSMQVIPVDKLSAESRKNATLEIKRRAASMEFPSVLLFPEGTTTNGKALIAFKQGAFAPGFPIQPVVIRYPFAHFDISWGDISLCDVLFRMLTQFTNFMEVEYLPVIYPSAREVQNPSEFSDRVRDEMAHALGVPVTEHTHGDLMLSLHARRLCLNSPSNYMVELGRVEKQVLGLRAGAVKIFLEKFAAMNPTSCGTVSLNQFVKWHHMPKCWMSKKIFDLFDKSGQGFTTFREFVAVMGSITKSKEFKSQMKAAYDACNLQNSDCISQLELEKCLKLSMPTISSAYVRAWFSKISQHDDGAISWEDFQVFLETNPELLPIFMVGTF</sequence>
<comment type="pathway">
    <text evidence="2">Lipid metabolism; phospholipid metabolism.</text>
</comment>
<dbReference type="Gene3D" id="1.10.238.10">
    <property type="entry name" value="EF-hand"/>
    <property type="match status" value="1"/>
</dbReference>
<accession>A0A7I4BXF5</accession>
<dbReference type="InterPro" id="IPR011992">
    <property type="entry name" value="EF-hand-dom_pair"/>
</dbReference>
<evidence type="ECO:0000256" key="7">
    <source>
        <dbReference type="ARBA" id="ARBA00022989"/>
    </source>
</evidence>
<evidence type="ECO:0000259" key="13">
    <source>
        <dbReference type="PROSITE" id="PS50222"/>
    </source>
</evidence>
<name>A0A7I4BXF5_PHYPA</name>
<dbReference type="GO" id="GO:0016020">
    <property type="term" value="C:membrane"/>
    <property type="evidence" value="ECO:0007669"/>
    <property type="project" value="UniProtKB-SubCell"/>
</dbReference>
<evidence type="ECO:0000256" key="11">
    <source>
        <dbReference type="ARBA" id="ARBA00023264"/>
    </source>
</evidence>
<dbReference type="AlphaFoldDB" id="A0A7I4BXF5"/>
<evidence type="ECO:0000313" key="15">
    <source>
        <dbReference type="Proteomes" id="UP000006727"/>
    </source>
</evidence>
<dbReference type="InterPro" id="IPR002123">
    <property type="entry name" value="Plipid/glycerol_acylTrfase"/>
</dbReference>
<dbReference type="EnsemblPlants" id="Pp3c1_8111V3.2">
    <property type="protein sequence ID" value="Pp3c1_8111V3.2"/>
    <property type="gene ID" value="Pp3c1_8111"/>
</dbReference>
<dbReference type="GO" id="GO:0005509">
    <property type="term" value="F:calcium ion binding"/>
    <property type="evidence" value="ECO:0007669"/>
    <property type="project" value="InterPro"/>
</dbReference>
<dbReference type="PANTHER" id="PTHR23063">
    <property type="entry name" value="PHOSPHOLIPID ACYLTRANSFERASE"/>
    <property type="match status" value="1"/>
</dbReference>
<keyword evidence="15" id="KW-1185">Reference proteome</keyword>
<reference evidence="14 15" key="1">
    <citation type="journal article" date="2008" name="Science">
        <title>The Physcomitrella genome reveals evolutionary insights into the conquest of land by plants.</title>
        <authorList>
            <person name="Rensing S."/>
            <person name="Lang D."/>
            <person name="Zimmer A."/>
            <person name="Terry A."/>
            <person name="Salamov A."/>
            <person name="Shapiro H."/>
            <person name="Nishiyama T."/>
            <person name="Perroud P.-F."/>
            <person name="Lindquist E."/>
            <person name="Kamisugi Y."/>
            <person name="Tanahashi T."/>
            <person name="Sakakibara K."/>
            <person name="Fujita T."/>
            <person name="Oishi K."/>
            <person name="Shin-I T."/>
            <person name="Kuroki Y."/>
            <person name="Toyoda A."/>
            <person name="Suzuki Y."/>
            <person name="Hashimoto A."/>
            <person name="Yamaguchi K."/>
            <person name="Sugano A."/>
            <person name="Kohara Y."/>
            <person name="Fujiyama A."/>
            <person name="Anterola A."/>
            <person name="Aoki S."/>
            <person name="Ashton N."/>
            <person name="Barbazuk W.B."/>
            <person name="Barker E."/>
            <person name="Bennetzen J."/>
            <person name="Bezanilla M."/>
            <person name="Blankenship R."/>
            <person name="Cho S.H."/>
            <person name="Dutcher S."/>
            <person name="Estelle M."/>
            <person name="Fawcett J.A."/>
            <person name="Gundlach H."/>
            <person name="Hanada K."/>
            <person name="Heyl A."/>
            <person name="Hicks K.A."/>
            <person name="Hugh J."/>
            <person name="Lohr M."/>
            <person name="Mayer K."/>
            <person name="Melkozernov A."/>
            <person name="Murata T."/>
            <person name="Nelson D."/>
            <person name="Pils B."/>
            <person name="Prigge M."/>
            <person name="Reiss B."/>
            <person name="Renner T."/>
            <person name="Rombauts S."/>
            <person name="Rushton P."/>
            <person name="Sanderfoot A."/>
            <person name="Schween G."/>
            <person name="Shiu S.-H."/>
            <person name="Stueber K."/>
            <person name="Theodoulou F.L."/>
            <person name="Tu H."/>
            <person name="Van de Peer Y."/>
            <person name="Verrier P.J."/>
            <person name="Waters E."/>
            <person name="Wood A."/>
            <person name="Yang L."/>
            <person name="Cove D."/>
            <person name="Cuming A."/>
            <person name="Hasebe M."/>
            <person name="Lucas S."/>
            <person name="Mishler D.B."/>
            <person name="Reski R."/>
            <person name="Grigoriev I."/>
            <person name="Quatrano R.S."/>
            <person name="Boore J.L."/>
        </authorList>
    </citation>
    <scope>NUCLEOTIDE SEQUENCE [LARGE SCALE GENOMIC DNA]</scope>
    <source>
        <strain evidence="14 15">cv. Gransden 2004</strain>
    </source>
</reference>
<evidence type="ECO:0000256" key="9">
    <source>
        <dbReference type="ARBA" id="ARBA00023136"/>
    </source>
</evidence>
<keyword evidence="5" id="KW-0808">Transferase</keyword>
<dbReference type="FunCoup" id="A0A7I4BXF5">
    <property type="interactions" value="2152"/>
</dbReference>
<dbReference type="EMBL" id="ABEU02000001">
    <property type="status" value="NOT_ANNOTATED_CDS"/>
    <property type="molecule type" value="Genomic_DNA"/>
</dbReference>
<dbReference type="SMART" id="SM00563">
    <property type="entry name" value="PlsC"/>
    <property type="match status" value="1"/>
</dbReference>
<dbReference type="GO" id="GO:0008654">
    <property type="term" value="P:phospholipid biosynthetic process"/>
    <property type="evidence" value="ECO:0007669"/>
    <property type="project" value="UniProtKB-KW"/>
</dbReference>
<keyword evidence="8" id="KW-0443">Lipid metabolism</keyword>
<comment type="subcellular location">
    <subcellularLocation>
        <location evidence="1">Membrane</location>
    </subcellularLocation>
</comment>
<dbReference type="Gramene" id="Pp3c1_8111V3.2">
    <property type="protein sequence ID" value="Pp3c1_8111V3.2"/>
    <property type="gene ID" value="Pp3c1_8111"/>
</dbReference>
<keyword evidence="4" id="KW-0444">Lipid biosynthesis</keyword>
<feature type="domain" description="EF-hand" evidence="13">
    <location>
        <begin position="523"/>
        <end position="558"/>
    </location>
</feature>
<organism evidence="14 15">
    <name type="scientific">Physcomitrium patens</name>
    <name type="common">Spreading-leaved earth moss</name>
    <name type="synonym">Physcomitrella patens</name>
    <dbReference type="NCBI Taxonomy" id="3218"/>
    <lineage>
        <taxon>Eukaryota</taxon>
        <taxon>Viridiplantae</taxon>
        <taxon>Streptophyta</taxon>
        <taxon>Embryophyta</taxon>
        <taxon>Bryophyta</taxon>
        <taxon>Bryophytina</taxon>
        <taxon>Bryopsida</taxon>
        <taxon>Funariidae</taxon>
        <taxon>Funariales</taxon>
        <taxon>Funariaceae</taxon>
        <taxon>Physcomitrium</taxon>
    </lineage>
</organism>
<dbReference type="GO" id="GO:0008374">
    <property type="term" value="F:O-acyltransferase activity"/>
    <property type="evidence" value="ECO:0007669"/>
    <property type="project" value="InterPro"/>
</dbReference>
<dbReference type="PANTHER" id="PTHR23063:SF52">
    <property type="entry name" value="LYSOPHOSPHATIDYLCHOLINE ACYLTRANSFERASE"/>
    <property type="match status" value="1"/>
</dbReference>
<evidence type="ECO:0000256" key="6">
    <source>
        <dbReference type="ARBA" id="ARBA00022692"/>
    </source>
</evidence>
<dbReference type="CDD" id="cd07991">
    <property type="entry name" value="LPLAT_LPCAT1-like"/>
    <property type="match status" value="1"/>
</dbReference>
<keyword evidence="12" id="KW-0012">Acyltransferase</keyword>
<dbReference type="Pfam" id="PF01553">
    <property type="entry name" value="Acyltransferase"/>
    <property type="match status" value="1"/>
</dbReference>
<keyword evidence="6" id="KW-0812">Transmembrane</keyword>
<dbReference type="SUPFAM" id="SSF47473">
    <property type="entry name" value="EF-hand"/>
    <property type="match status" value="1"/>
</dbReference>
<evidence type="ECO:0000256" key="10">
    <source>
        <dbReference type="ARBA" id="ARBA00023209"/>
    </source>
</evidence>
<keyword evidence="10" id="KW-0594">Phospholipid biosynthesis</keyword>
<keyword evidence="9" id="KW-0472">Membrane</keyword>